<gene>
    <name evidence="12" type="primary">LOC108683005</name>
</gene>
<name>A0A8B7PNI7_HYAAZ</name>
<accession>A0A8B7PNI7</accession>
<evidence type="ECO:0000256" key="7">
    <source>
        <dbReference type="ARBA" id="ARBA00038938"/>
    </source>
</evidence>
<dbReference type="GO" id="GO:0008270">
    <property type="term" value="F:zinc ion binding"/>
    <property type="evidence" value="ECO:0007669"/>
    <property type="project" value="InterPro"/>
</dbReference>
<dbReference type="GO" id="GO:0004132">
    <property type="term" value="F:dCMP deaminase activity"/>
    <property type="evidence" value="ECO:0007669"/>
    <property type="project" value="UniProtKB-EC"/>
</dbReference>
<protein>
    <recommendedName>
        <fullName evidence="8">dCMP deaminase</fullName>
        <ecNumber evidence="7">3.5.4.12</ecNumber>
    </recommendedName>
    <alternativeName>
        <fullName evidence="8">dCMP deaminase</fullName>
    </alternativeName>
</protein>
<feature type="compositionally biased region" description="Basic and acidic residues" evidence="9">
    <location>
        <begin position="179"/>
        <end position="202"/>
    </location>
</feature>
<evidence type="ECO:0000256" key="9">
    <source>
        <dbReference type="SAM" id="MobiDB-lite"/>
    </source>
</evidence>
<evidence type="ECO:0000256" key="8">
    <source>
        <dbReference type="ARBA" id="ARBA00041763"/>
    </source>
</evidence>
<keyword evidence="6" id="KW-0862">Zinc</keyword>
<evidence type="ECO:0000256" key="2">
    <source>
        <dbReference type="ARBA" id="ARBA00006576"/>
    </source>
</evidence>
<evidence type="ECO:0000256" key="1">
    <source>
        <dbReference type="ARBA" id="ARBA00001947"/>
    </source>
</evidence>
<evidence type="ECO:0000313" key="11">
    <source>
        <dbReference type="Proteomes" id="UP000694843"/>
    </source>
</evidence>
<keyword evidence="4" id="KW-0545">Nucleotide biosynthesis</keyword>
<reference evidence="12" key="1">
    <citation type="submission" date="2025-08" db="UniProtKB">
        <authorList>
            <consortium name="RefSeq"/>
        </authorList>
    </citation>
    <scope>IDENTIFICATION</scope>
    <source>
        <tissue evidence="12">Whole organism</tissue>
    </source>
</reference>
<dbReference type="InterPro" id="IPR016192">
    <property type="entry name" value="APOBEC/CMP_deaminase_Zn-bd"/>
</dbReference>
<dbReference type="InterPro" id="IPR016193">
    <property type="entry name" value="Cytidine_deaminase-like"/>
</dbReference>
<dbReference type="PROSITE" id="PS51747">
    <property type="entry name" value="CYT_DCMP_DEAMINASES_2"/>
    <property type="match status" value="1"/>
</dbReference>
<dbReference type="RefSeq" id="XP_018027768.2">
    <property type="nucleotide sequence ID" value="XM_018172279.2"/>
</dbReference>
<feature type="region of interest" description="Disordered" evidence="9">
    <location>
        <begin position="170"/>
        <end position="226"/>
    </location>
</feature>
<dbReference type="GO" id="GO:0005737">
    <property type="term" value="C:cytoplasm"/>
    <property type="evidence" value="ECO:0007669"/>
    <property type="project" value="TreeGrafter"/>
</dbReference>
<dbReference type="Gene3D" id="3.40.140.10">
    <property type="entry name" value="Cytidine Deaminase, domain 2"/>
    <property type="match status" value="2"/>
</dbReference>
<organism evidence="11 12">
    <name type="scientific">Hyalella azteca</name>
    <name type="common">Amphipod</name>
    <dbReference type="NCBI Taxonomy" id="294128"/>
    <lineage>
        <taxon>Eukaryota</taxon>
        <taxon>Metazoa</taxon>
        <taxon>Ecdysozoa</taxon>
        <taxon>Arthropoda</taxon>
        <taxon>Crustacea</taxon>
        <taxon>Multicrustacea</taxon>
        <taxon>Malacostraca</taxon>
        <taxon>Eumalacostraca</taxon>
        <taxon>Peracarida</taxon>
        <taxon>Amphipoda</taxon>
        <taxon>Senticaudata</taxon>
        <taxon>Talitrida</taxon>
        <taxon>Talitroidea</taxon>
        <taxon>Hyalellidae</taxon>
        <taxon>Hyalella</taxon>
    </lineage>
</organism>
<dbReference type="InterPro" id="IPR002125">
    <property type="entry name" value="CMP_dCMP_dom"/>
</dbReference>
<dbReference type="Proteomes" id="UP000694843">
    <property type="component" value="Unplaced"/>
</dbReference>
<dbReference type="AlphaFoldDB" id="A0A8B7PNI7"/>
<sequence length="298" mass="33132">MASSTGYRNSVDEEYFMALALLSSFRSKDPESRVGACIVSQQNQVLSLGYNDMPRGCMDEDMPWAREGAPNINIELEHMYVCHAELNAIVNKNSADVRGGRVYVTLFPCNECAKLIIQSGIVEVVYLRTREDSDGTLLREGGIKYRPFQASWELLLKKFLGDELTEEAVGPCESPESCLKTEGKRDHEGETSQEISPKKLGSEEDDCSNDSEEDDEPSKRPRPRGEFITREGYFMAVAFLASKRSELPAINQVGACLVDEEYHRIVGVGYNGPLMRLKIPSIHVHGECEDGSTSTSSD</sequence>
<feature type="compositionally biased region" description="Acidic residues" evidence="9">
    <location>
        <begin position="203"/>
        <end position="216"/>
    </location>
</feature>
<dbReference type="Pfam" id="PF00383">
    <property type="entry name" value="dCMP_cyt_deam_1"/>
    <property type="match status" value="1"/>
</dbReference>
<dbReference type="GeneID" id="108683005"/>
<keyword evidence="5" id="KW-0378">Hydrolase</keyword>
<comment type="similarity">
    <text evidence="2">Belongs to the cytidine and deoxycytidylate deaminase family.</text>
</comment>
<keyword evidence="3" id="KW-0479">Metal-binding</keyword>
<comment type="cofactor">
    <cofactor evidence="1">
        <name>Zn(2+)</name>
        <dbReference type="ChEBI" id="CHEBI:29105"/>
    </cofactor>
</comment>
<proteinExistence type="inferred from homology"/>
<evidence type="ECO:0000313" key="12">
    <source>
        <dbReference type="RefSeq" id="XP_018027768.2"/>
    </source>
</evidence>
<dbReference type="InterPro" id="IPR015517">
    <property type="entry name" value="dCMP_deaminase-rel"/>
</dbReference>
<feature type="compositionally biased region" description="Basic and acidic residues" evidence="9">
    <location>
        <begin position="217"/>
        <end position="226"/>
    </location>
</feature>
<dbReference type="InterPro" id="IPR035105">
    <property type="entry name" value="Deoxycytidylate_deaminase_dom"/>
</dbReference>
<evidence type="ECO:0000256" key="6">
    <source>
        <dbReference type="ARBA" id="ARBA00022833"/>
    </source>
</evidence>
<dbReference type="KEGG" id="hazt:108683005"/>
<dbReference type="OrthoDB" id="6710946at2759"/>
<dbReference type="CDD" id="cd01286">
    <property type="entry name" value="deoxycytidylate_deaminase"/>
    <property type="match status" value="1"/>
</dbReference>
<evidence type="ECO:0000259" key="10">
    <source>
        <dbReference type="PROSITE" id="PS51747"/>
    </source>
</evidence>
<dbReference type="PROSITE" id="PS00903">
    <property type="entry name" value="CYT_DCMP_DEAMINASES_1"/>
    <property type="match status" value="1"/>
</dbReference>
<evidence type="ECO:0000256" key="5">
    <source>
        <dbReference type="ARBA" id="ARBA00022801"/>
    </source>
</evidence>
<keyword evidence="11" id="KW-1185">Reference proteome</keyword>
<dbReference type="PANTHER" id="PTHR11086">
    <property type="entry name" value="DEOXYCYTIDYLATE DEAMINASE-RELATED"/>
    <property type="match status" value="1"/>
</dbReference>
<dbReference type="EC" id="3.5.4.12" evidence="7"/>
<dbReference type="SUPFAM" id="SSF53927">
    <property type="entry name" value="Cytidine deaminase-like"/>
    <property type="match status" value="2"/>
</dbReference>
<dbReference type="PANTHER" id="PTHR11086:SF18">
    <property type="entry name" value="DEOXYCYTIDYLATE DEAMINASE"/>
    <property type="match status" value="1"/>
</dbReference>
<evidence type="ECO:0000256" key="3">
    <source>
        <dbReference type="ARBA" id="ARBA00022723"/>
    </source>
</evidence>
<dbReference type="GO" id="GO:0009165">
    <property type="term" value="P:nucleotide biosynthetic process"/>
    <property type="evidence" value="ECO:0007669"/>
    <property type="project" value="UniProtKB-KW"/>
</dbReference>
<evidence type="ECO:0000256" key="4">
    <source>
        <dbReference type="ARBA" id="ARBA00022727"/>
    </source>
</evidence>
<feature type="domain" description="CMP/dCMP-type deaminase" evidence="10">
    <location>
        <begin position="11"/>
        <end position="145"/>
    </location>
</feature>